<dbReference type="PANTHER" id="PTHR12677:SF59">
    <property type="entry name" value="GOLGI APPARATUS MEMBRANE PROTEIN TVP38-RELATED"/>
    <property type="match status" value="1"/>
</dbReference>
<evidence type="ECO:0000256" key="2">
    <source>
        <dbReference type="ARBA" id="ARBA00022475"/>
    </source>
</evidence>
<keyword evidence="4 6" id="KW-1133">Transmembrane helix</keyword>
<keyword evidence="5 6" id="KW-0472">Membrane</keyword>
<feature type="transmembrane region" description="Helical" evidence="6">
    <location>
        <begin position="136"/>
        <end position="155"/>
    </location>
</feature>
<feature type="transmembrane region" description="Helical" evidence="6">
    <location>
        <begin position="53"/>
        <end position="76"/>
    </location>
</feature>
<dbReference type="EMBL" id="CP003108">
    <property type="protein sequence ID" value="AET67092.1"/>
    <property type="molecule type" value="Genomic_DNA"/>
</dbReference>
<comment type="subcellular location">
    <subcellularLocation>
        <location evidence="1 6">Cell membrane</location>
        <topology evidence="1 6">Multi-pass membrane protein</topology>
    </subcellularLocation>
</comment>
<dbReference type="Proteomes" id="UP000006346">
    <property type="component" value="Chromosome"/>
</dbReference>
<keyword evidence="9" id="KW-1185">Reference proteome</keyword>
<feature type="transmembrane region" description="Helical" evidence="6">
    <location>
        <begin position="167"/>
        <end position="187"/>
    </location>
</feature>
<evidence type="ECO:0000256" key="3">
    <source>
        <dbReference type="ARBA" id="ARBA00022692"/>
    </source>
</evidence>
<dbReference type="KEGG" id="dor:Desor_1435"/>
<evidence type="ECO:0000256" key="4">
    <source>
        <dbReference type="ARBA" id="ARBA00022989"/>
    </source>
</evidence>
<dbReference type="HOGENOM" id="CLU_038944_8_3_9"/>
<evidence type="ECO:0000256" key="6">
    <source>
        <dbReference type="RuleBase" id="RU366058"/>
    </source>
</evidence>
<gene>
    <name evidence="8" type="ordered locus">Desor_1435</name>
</gene>
<keyword evidence="2 6" id="KW-1003">Cell membrane</keyword>
<dbReference type="AlphaFoldDB" id="G7W8F2"/>
<sequence>MPENMPFPLRKIVLNKRTFSLITWLLSLSLIVLLYPKLQDPTEIQNLITQWKWLSVCIDLSILTLLALFPIIPFVLMAGINTLIFGWVGGFLVSLCGSLLGASLGFWLARTLGQAWVQPKIGKLGKWGTLIESNSFSITLISRLIPILPAAAVNYAAGLSAMSFPKFLVASIIGKIPMIIWESWAGHDFWNLSESPSRFFLALVIGIVIFGLAGFLGYSSVKGFKDTSM</sequence>
<dbReference type="InterPro" id="IPR015414">
    <property type="entry name" value="TMEM64"/>
</dbReference>
<dbReference type="PATRIC" id="fig|768706.3.peg.1422"/>
<dbReference type="GO" id="GO:0005886">
    <property type="term" value="C:plasma membrane"/>
    <property type="evidence" value="ECO:0007669"/>
    <property type="project" value="UniProtKB-SubCell"/>
</dbReference>
<dbReference type="STRING" id="768706.Desor_1435"/>
<reference evidence="9" key="1">
    <citation type="submission" date="2011-11" db="EMBL/GenBank/DDBJ databases">
        <title>Complete sequence of Desulfosporosinus orientis DSM 765.</title>
        <authorList>
            <person name="Lucas S."/>
            <person name="Han J."/>
            <person name="Lapidus A."/>
            <person name="Cheng J.-F."/>
            <person name="Goodwin L."/>
            <person name="Pitluck S."/>
            <person name="Peters L."/>
            <person name="Ovchinnikova G."/>
            <person name="Teshima H."/>
            <person name="Detter J.C."/>
            <person name="Han C."/>
            <person name="Tapia R."/>
            <person name="Land M."/>
            <person name="Hauser L."/>
            <person name="Kyrpides N."/>
            <person name="Ivanova N."/>
            <person name="Pagani I."/>
            <person name="Pester M."/>
            <person name="Spring S."/>
            <person name="Ollivier B."/>
            <person name="Rattei T."/>
            <person name="Klenk H.-P."/>
            <person name="Wagner M."/>
            <person name="Loy A."/>
            <person name="Woyke T."/>
        </authorList>
    </citation>
    <scope>NUCLEOTIDE SEQUENCE [LARGE SCALE GENOMIC DNA]</scope>
    <source>
        <strain evidence="9">ATCC 19365 / DSM 765 / NCIMB 8382 / VKM B-1628</strain>
    </source>
</reference>
<evidence type="ECO:0000256" key="1">
    <source>
        <dbReference type="ARBA" id="ARBA00004651"/>
    </source>
</evidence>
<protein>
    <recommendedName>
        <fullName evidence="6">TVP38/TMEM64 family membrane protein</fullName>
    </recommendedName>
</protein>
<accession>G7W8F2</accession>
<feature type="transmembrane region" description="Helical" evidence="6">
    <location>
        <begin position="83"/>
        <end position="109"/>
    </location>
</feature>
<comment type="similarity">
    <text evidence="6">Belongs to the TVP38/TMEM64 family.</text>
</comment>
<keyword evidence="3 6" id="KW-0812">Transmembrane</keyword>
<feature type="domain" description="VTT" evidence="7">
    <location>
        <begin position="72"/>
        <end position="186"/>
    </location>
</feature>
<name>G7W8F2_DESOD</name>
<feature type="transmembrane region" description="Helical" evidence="6">
    <location>
        <begin position="199"/>
        <end position="221"/>
    </location>
</feature>
<feature type="transmembrane region" description="Helical" evidence="6">
    <location>
        <begin position="21"/>
        <end position="38"/>
    </location>
</feature>
<evidence type="ECO:0000313" key="9">
    <source>
        <dbReference type="Proteomes" id="UP000006346"/>
    </source>
</evidence>
<evidence type="ECO:0000313" key="8">
    <source>
        <dbReference type="EMBL" id="AET67092.1"/>
    </source>
</evidence>
<proteinExistence type="inferred from homology"/>
<reference evidence="8 9" key="2">
    <citation type="journal article" date="2012" name="J. Bacteriol.">
        <title>Complete genome sequences of Desulfosporosinus orientis DSM765T, Desulfosporosinus youngiae DSM17734T, Desulfosporosinus meridiei DSM13257T, and Desulfosporosinus acidiphilus DSM22704T.</title>
        <authorList>
            <person name="Pester M."/>
            <person name="Brambilla E."/>
            <person name="Alazard D."/>
            <person name="Rattei T."/>
            <person name="Weinmaier T."/>
            <person name="Han J."/>
            <person name="Lucas S."/>
            <person name="Lapidus A."/>
            <person name="Cheng J.F."/>
            <person name="Goodwin L."/>
            <person name="Pitluck S."/>
            <person name="Peters L."/>
            <person name="Ovchinnikova G."/>
            <person name="Teshima H."/>
            <person name="Detter J.C."/>
            <person name="Han C.S."/>
            <person name="Tapia R."/>
            <person name="Land M.L."/>
            <person name="Hauser L."/>
            <person name="Kyrpides N.C."/>
            <person name="Ivanova N.N."/>
            <person name="Pagani I."/>
            <person name="Huntmann M."/>
            <person name="Wei C.L."/>
            <person name="Davenport K.W."/>
            <person name="Daligault H."/>
            <person name="Chain P.S."/>
            <person name="Chen A."/>
            <person name="Mavromatis K."/>
            <person name="Markowitz V."/>
            <person name="Szeto E."/>
            <person name="Mikhailova N."/>
            <person name="Pati A."/>
            <person name="Wagner M."/>
            <person name="Woyke T."/>
            <person name="Ollivier B."/>
            <person name="Klenk H.P."/>
            <person name="Spring S."/>
            <person name="Loy A."/>
        </authorList>
    </citation>
    <scope>NUCLEOTIDE SEQUENCE [LARGE SCALE GENOMIC DNA]</scope>
    <source>
        <strain evidence="9">ATCC 19365 / DSM 765 / NCIMB 8382 / VKM B-1628</strain>
    </source>
</reference>
<dbReference type="PANTHER" id="PTHR12677">
    <property type="entry name" value="GOLGI APPARATUS MEMBRANE PROTEIN TVP38-RELATED"/>
    <property type="match status" value="1"/>
</dbReference>
<dbReference type="InterPro" id="IPR032816">
    <property type="entry name" value="VTT_dom"/>
</dbReference>
<dbReference type="eggNOG" id="COG0398">
    <property type="taxonomic scope" value="Bacteria"/>
</dbReference>
<evidence type="ECO:0000259" key="7">
    <source>
        <dbReference type="Pfam" id="PF09335"/>
    </source>
</evidence>
<dbReference type="Pfam" id="PF09335">
    <property type="entry name" value="VTT_dom"/>
    <property type="match status" value="1"/>
</dbReference>
<organism evidence="8 9">
    <name type="scientific">Desulfosporosinus orientis (strain ATCC 19365 / DSM 765 / NCIMB 8382 / VKM B-1628 / Singapore I)</name>
    <name type="common">Desulfotomaculum orientis</name>
    <dbReference type="NCBI Taxonomy" id="768706"/>
    <lineage>
        <taxon>Bacteria</taxon>
        <taxon>Bacillati</taxon>
        <taxon>Bacillota</taxon>
        <taxon>Clostridia</taxon>
        <taxon>Eubacteriales</taxon>
        <taxon>Desulfitobacteriaceae</taxon>
        <taxon>Desulfosporosinus</taxon>
    </lineage>
</organism>
<evidence type="ECO:0000256" key="5">
    <source>
        <dbReference type="ARBA" id="ARBA00023136"/>
    </source>
</evidence>